<name>A0A512DBI3_9CELL</name>
<proteinExistence type="predicted"/>
<dbReference type="Proteomes" id="UP000321181">
    <property type="component" value="Unassembled WGS sequence"/>
</dbReference>
<accession>A0A512DBI3</accession>
<protein>
    <submittedName>
        <fullName evidence="1">Uncharacterized protein</fullName>
    </submittedName>
</protein>
<gene>
    <name evidence="1" type="ORF">CAE01nite_15480</name>
</gene>
<comment type="caution">
    <text evidence="1">The sequence shown here is derived from an EMBL/GenBank/DDBJ whole genome shotgun (WGS) entry which is preliminary data.</text>
</comment>
<keyword evidence="2" id="KW-1185">Reference proteome</keyword>
<sequence>MWDMWRVWVTDEDIQQATNAWLSAVDGGAPLERVDDLREELGRLWRAGAQQLTASA</sequence>
<reference evidence="1 2" key="1">
    <citation type="submission" date="2019-07" db="EMBL/GenBank/DDBJ databases">
        <title>Whole genome shotgun sequence of Cellulomonas aerilata NBRC 106308.</title>
        <authorList>
            <person name="Hosoyama A."/>
            <person name="Uohara A."/>
            <person name="Ohji S."/>
            <person name="Ichikawa N."/>
        </authorList>
    </citation>
    <scope>NUCLEOTIDE SEQUENCE [LARGE SCALE GENOMIC DNA]</scope>
    <source>
        <strain evidence="1 2">NBRC 106308</strain>
    </source>
</reference>
<dbReference type="EMBL" id="BJYY01000012">
    <property type="protein sequence ID" value="GEO33823.1"/>
    <property type="molecule type" value="Genomic_DNA"/>
</dbReference>
<organism evidence="1 2">
    <name type="scientific">Cellulomonas aerilata</name>
    <dbReference type="NCBI Taxonomy" id="515326"/>
    <lineage>
        <taxon>Bacteria</taxon>
        <taxon>Bacillati</taxon>
        <taxon>Actinomycetota</taxon>
        <taxon>Actinomycetes</taxon>
        <taxon>Micrococcales</taxon>
        <taxon>Cellulomonadaceae</taxon>
        <taxon>Cellulomonas</taxon>
    </lineage>
</organism>
<dbReference type="AlphaFoldDB" id="A0A512DBI3"/>
<evidence type="ECO:0000313" key="1">
    <source>
        <dbReference type="EMBL" id="GEO33823.1"/>
    </source>
</evidence>
<dbReference type="RefSeq" id="WP_186816460.1">
    <property type="nucleotide sequence ID" value="NZ_BAAARM010000002.1"/>
</dbReference>
<evidence type="ECO:0000313" key="2">
    <source>
        <dbReference type="Proteomes" id="UP000321181"/>
    </source>
</evidence>